<dbReference type="AlphaFoldDB" id="A0AAW9YGS1"/>
<accession>A0AAW9YGS1</accession>
<organism evidence="2 3">
    <name type="scientific">Aeromonas rivipollensis</name>
    <dbReference type="NCBI Taxonomy" id="948519"/>
    <lineage>
        <taxon>Bacteria</taxon>
        <taxon>Pseudomonadati</taxon>
        <taxon>Pseudomonadota</taxon>
        <taxon>Gammaproteobacteria</taxon>
        <taxon>Aeromonadales</taxon>
        <taxon>Aeromonadaceae</taxon>
        <taxon>Aeromonas</taxon>
    </lineage>
</organism>
<dbReference type="Proteomes" id="UP000480681">
    <property type="component" value="Unassembled WGS sequence"/>
</dbReference>
<name>A0AAW9YGS1_9GAMM</name>
<proteinExistence type="predicted"/>
<evidence type="ECO:0000256" key="1">
    <source>
        <dbReference type="SAM" id="Phobius"/>
    </source>
</evidence>
<dbReference type="EMBL" id="JAAIKZ010000043">
    <property type="protein sequence ID" value="NEX76937.1"/>
    <property type="molecule type" value="Genomic_DNA"/>
</dbReference>
<comment type="caution">
    <text evidence="2">The sequence shown here is derived from an EMBL/GenBank/DDBJ whole genome shotgun (WGS) entry which is preliminary data.</text>
</comment>
<gene>
    <name evidence="2" type="ORF">G4911_19710</name>
</gene>
<dbReference type="RefSeq" id="WP_163149661.1">
    <property type="nucleotide sequence ID" value="NZ_JAAIKZ010000043.1"/>
</dbReference>
<reference evidence="2 3" key="1">
    <citation type="submission" date="2020-02" db="EMBL/GenBank/DDBJ databases">
        <title>Genome sequencing of Aeromonas rivipollensis.</title>
        <authorList>
            <person name="Fono-Tamo Ubani E.K."/>
            <person name="Lekota K.E."/>
        </authorList>
    </citation>
    <scope>NUCLEOTIDE SEQUENCE [LARGE SCALE GENOMIC DNA]</scope>
    <source>
        <strain evidence="2 3">G87</strain>
    </source>
</reference>
<evidence type="ECO:0000313" key="2">
    <source>
        <dbReference type="EMBL" id="NEX76937.1"/>
    </source>
</evidence>
<keyword evidence="1" id="KW-0812">Transmembrane</keyword>
<sequence>MNDVLSIIGSVASIASIPLAFYLYLKSQAEKFLGVRKDIVNRLAFQLGEGRTLTIFEVQAVIDARLRENRLKFGSIRPNEVIEDLVTETIALNRPGFSRHSVVEH</sequence>
<evidence type="ECO:0000313" key="3">
    <source>
        <dbReference type="Proteomes" id="UP000480681"/>
    </source>
</evidence>
<protein>
    <submittedName>
        <fullName evidence="2">Uncharacterized protein</fullName>
    </submittedName>
</protein>
<feature type="transmembrane region" description="Helical" evidence="1">
    <location>
        <begin position="6"/>
        <end position="25"/>
    </location>
</feature>
<keyword evidence="1" id="KW-0472">Membrane</keyword>
<keyword evidence="1" id="KW-1133">Transmembrane helix</keyword>